<dbReference type="InterPro" id="IPR000531">
    <property type="entry name" value="Beta-barrel_TonB"/>
</dbReference>
<accession>A0ABV7FR27</accession>
<dbReference type="SUPFAM" id="SSF56935">
    <property type="entry name" value="Porins"/>
    <property type="match status" value="1"/>
</dbReference>
<dbReference type="Pfam" id="PF07715">
    <property type="entry name" value="Plug"/>
    <property type="match status" value="1"/>
</dbReference>
<evidence type="ECO:0000256" key="5">
    <source>
        <dbReference type="SAM" id="MobiDB-lite"/>
    </source>
</evidence>
<dbReference type="Pfam" id="PF00593">
    <property type="entry name" value="TonB_dep_Rec_b-barrel"/>
    <property type="match status" value="1"/>
</dbReference>
<dbReference type="InterPro" id="IPR012910">
    <property type="entry name" value="Plug_dom"/>
</dbReference>
<dbReference type="RefSeq" id="WP_376919881.1">
    <property type="nucleotide sequence ID" value="NZ_JBHRSW010000014.1"/>
</dbReference>
<keyword evidence="8" id="KW-0675">Receptor</keyword>
<comment type="caution">
    <text evidence="8">The sequence shown here is derived from an EMBL/GenBank/DDBJ whole genome shotgun (WGS) entry which is preliminary data.</text>
</comment>
<organism evidence="8 9">
    <name type="scientific">Agaribacter flavus</name>
    <dbReference type="NCBI Taxonomy" id="1902781"/>
    <lineage>
        <taxon>Bacteria</taxon>
        <taxon>Pseudomonadati</taxon>
        <taxon>Pseudomonadota</taxon>
        <taxon>Gammaproteobacteria</taxon>
        <taxon>Alteromonadales</taxon>
        <taxon>Alteromonadaceae</taxon>
        <taxon>Agaribacter</taxon>
    </lineage>
</organism>
<keyword evidence="4" id="KW-0798">TonB box</keyword>
<keyword evidence="3" id="KW-0998">Cell outer membrane</keyword>
<dbReference type="PANTHER" id="PTHR40980:SF3">
    <property type="entry name" value="TONB-DEPENDENT RECEPTOR-LIKE BETA-BARREL DOMAIN-CONTAINING PROTEIN"/>
    <property type="match status" value="1"/>
</dbReference>
<evidence type="ECO:0000259" key="6">
    <source>
        <dbReference type="Pfam" id="PF00593"/>
    </source>
</evidence>
<feature type="domain" description="TonB-dependent receptor plug" evidence="7">
    <location>
        <begin position="64"/>
        <end position="167"/>
    </location>
</feature>
<feature type="domain" description="TonB-dependent receptor-like beta-barrel" evidence="6">
    <location>
        <begin position="530"/>
        <end position="1137"/>
    </location>
</feature>
<dbReference type="InterPro" id="IPR037066">
    <property type="entry name" value="Plug_dom_sf"/>
</dbReference>
<dbReference type="NCBIfam" id="TIGR01782">
    <property type="entry name" value="TonB-Xanth-Caul"/>
    <property type="match status" value="1"/>
</dbReference>
<reference evidence="9" key="1">
    <citation type="journal article" date="2019" name="Int. J. Syst. Evol. Microbiol.">
        <title>The Global Catalogue of Microorganisms (GCM) 10K type strain sequencing project: providing services to taxonomists for standard genome sequencing and annotation.</title>
        <authorList>
            <consortium name="The Broad Institute Genomics Platform"/>
            <consortium name="The Broad Institute Genome Sequencing Center for Infectious Disease"/>
            <person name="Wu L."/>
            <person name="Ma J."/>
        </authorList>
    </citation>
    <scope>NUCLEOTIDE SEQUENCE [LARGE SCALE GENOMIC DNA]</scope>
    <source>
        <strain evidence="9">KCTC 52473</strain>
    </source>
</reference>
<dbReference type="Proteomes" id="UP001595478">
    <property type="component" value="Unassembled WGS sequence"/>
</dbReference>
<name>A0ABV7FR27_9ALTE</name>
<proteinExistence type="inferred from homology"/>
<evidence type="ECO:0000313" key="9">
    <source>
        <dbReference type="Proteomes" id="UP001595478"/>
    </source>
</evidence>
<feature type="compositionally biased region" description="Acidic residues" evidence="5">
    <location>
        <begin position="600"/>
        <end position="615"/>
    </location>
</feature>
<evidence type="ECO:0000256" key="2">
    <source>
        <dbReference type="ARBA" id="ARBA00023136"/>
    </source>
</evidence>
<dbReference type="Gene3D" id="2.170.130.10">
    <property type="entry name" value="TonB-dependent receptor, plug domain"/>
    <property type="match status" value="1"/>
</dbReference>
<evidence type="ECO:0000256" key="1">
    <source>
        <dbReference type="ARBA" id="ARBA00004442"/>
    </source>
</evidence>
<dbReference type="Gene3D" id="2.40.170.20">
    <property type="entry name" value="TonB-dependent receptor, beta-barrel domain"/>
    <property type="match status" value="1"/>
</dbReference>
<gene>
    <name evidence="8" type="ORF">ACFOHL_08960</name>
</gene>
<evidence type="ECO:0000256" key="4">
    <source>
        <dbReference type="RuleBase" id="RU003357"/>
    </source>
</evidence>
<evidence type="ECO:0000313" key="8">
    <source>
        <dbReference type="EMBL" id="MFC3121748.1"/>
    </source>
</evidence>
<comment type="subcellular location">
    <subcellularLocation>
        <location evidence="1 4">Cell outer membrane</location>
    </subcellularLocation>
</comment>
<dbReference type="InterPro" id="IPR036942">
    <property type="entry name" value="Beta-barrel_TonB_sf"/>
</dbReference>
<dbReference type="EMBL" id="JBHRSW010000014">
    <property type="protein sequence ID" value="MFC3121748.1"/>
    <property type="molecule type" value="Genomic_DNA"/>
</dbReference>
<dbReference type="InterPro" id="IPR010104">
    <property type="entry name" value="TonB_rcpt_bac"/>
</dbReference>
<keyword evidence="9" id="KW-1185">Reference proteome</keyword>
<evidence type="ECO:0000259" key="7">
    <source>
        <dbReference type="Pfam" id="PF07715"/>
    </source>
</evidence>
<feature type="region of interest" description="Disordered" evidence="5">
    <location>
        <begin position="793"/>
        <end position="814"/>
    </location>
</feature>
<keyword evidence="2 4" id="KW-0472">Membrane</keyword>
<dbReference type="PANTHER" id="PTHR40980">
    <property type="entry name" value="PLUG DOMAIN-CONTAINING PROTEIN"/>
    <property type="match status" value="1"/>
</dbReference>
<comment type="similarity">
    <text evidence="4">Belongs to the TonB-dependent receptor family.</text>
</comment>
<sequence>MDTARKKAHCVRNNLLKYTSIFPLVLLGTQVAISQENNENNEETTEHIEVKGTYKALSEAAALKRSASQIVDAISAADIGKLPDTNIAEALQRVTGITIGRDDAGDGTSFQIRGFSENSLTINGKGVVTDGFDDRENNLNALSSALVKNIVVSKTPTADQIEGGSGGSVELTTFSPLDFDDLELRVSADLNDNSLKSDPSAKISGLYSDRITLDGAGELGFLINLEKENRNTYSEGFSTRYGGTDRSRNGRHDPVGIGRSIALLNTLGQAPLNAAFIPRFSDVSLRDQEIDTDTISGAIEWAPTENFSVEFKGSFSEYKKANAQSNLRLNGSQLGGNRDARGEFGVTLEPGATWDTLVRPANANEYDVSTFADNYTLPNGNTLNSQFTSGELATGDVMRSMLTSGIFLADSENNNQNSPFSSRGGLFIQEKSQTNVGIDIDWYVTDDLLITAQVGRSESETDNLNRRMELHLETEHPVTGRRLYPSLRYDIRNGGNLPEYELLWREPVLDENGNRIGGRDIAGFAPDYLDPVARNDLHRLHRLDKSLSRTRGTIDEARFDVDWDVELGGITRIEFGGRYDSLENFKDRSDFRTPFVPGFEDNDADGIPDDLDGDGLPDNPERRGSRPNRTLTSLIEDPLVGSEDAAFSSVTPELLDRFFLLRDGLSGVSSNFPGQFWGTTDDAALWDETINSVYGGHEVLLNELQTEKVFEDTTAFYLKLNFEYEVAGMPLTGNIGVRHGKTTGQSEAFIAHCNMPWLVDAEKTAIVRQEQQEFRDNLQAWIDGGEVGEQPTLTPSFWDRPLSTHQGRNDPLGAPERMSFCNTRLEPGGDQVAVIFQDDPWVITPGFPAQGILRTGTPNVDGTSLWKDYLASEYEYDFTLPSLNLNLGVADDMYVRFAAYKTIARPGPNDLSLDPANRNGVFTQGNPNLKPYETESFDISWEWYISQTDNISLTYFSKDLLNQKIDSTEFNVDLNRLVSQPINGGDGKVDGIEFSTVHTFGYLPEVIRGFGVQLNYTIIDSEQSNGWDEYTGFDLPIVNRSDETYNIQFFYENHGWSARLAYNWRDSRLHGAEEQSYRDLTLGQINDASTAAAGQNVYNNFIDVNPRSWYEDYAQLDFTLGYDFSDNLSVVFKASNITEEVNRAFTVIPEATREYNLAASFYRLSVSWKL</sequence>
<evidence type="ECO:0000256" key="3">
    <source>
        <dbReference type="ARBA" id="ARBA00023237"/>
    </source>
</evidence>
<feature type="region of interest" description="Disordered" evidence="5">
    <location>
        <begin position="597"/>
        <end position="631"/>
    </location>
</feature>
<protein>
    <submittedName>
        <fullName evidence="8">TonB-dependent receptor</fullName>
    </submittedName>
</protein>